<dbReference type="InterPro" id="IPR002885">
    <property type="entry name" value="PPR_rpt"/>
</dbReference>
<feature type="compositionally biased region" description="Basic and acidic residues" evidence="4">
    <location>
        <begin position="225"/>
        <end position="237"/>
    </location>
</feature>
<dbReference type="InterPro" id="IPR011990">
    <property type="entry name" value="TPR-like_helical_dom_sf"/>
</dbReference>
<name>A0A444Z9T3_ARAHY</name>
<keyword evidence="2" id="KW-0677">Repeat</keyword>
<dbReference type="Pfam" id="PF01535">
    <property type="entry name" value="PPR"/>
    <property type="match status" value="1"/>
</dbReference>
<dbReference type="EMBL" id="SDMP01000015">
    <property type="protein sequence ID" value="RYR10914.1"/>
    <property type="molecule type" value="Genomic_DNA"/>
</dbReference>
<dbReference type="Pfam" id="PF13041">
    <property type="entry name" value="PPR_2"/>
    <property type="match status" value="1"/>
</dbReference>
<sequence>MKNDAAKHPHPQVALKRITPIPKVPSMSLFSLESLALTDSDSADSSSSSRPVSSRLALSRRLPCSRFAGGRKQTESASGPSGGGGGRRLLVPPSVQSVSFLHRQLVLGQVHMPTMLGRIHKLVPPASSKQYLAPCFKTLRHYSFVDDGGGRIKQHVQESHDEDFSLKQSDFDGSGINGSQEGYGNQQFPPEPIPDRPLRGGRPTNQPPRPRVRERSGGSHSFPPKFEDDHGRPDLAFHGRNMAETGRAAGQSGESFLDKFKLGFDNKTANTFDSASGNQSEEAKRSNPNQPASESMPQDANEIFKKMKETGLIPNAVAMLDGLCKDGFVQEALKLFGLMREKGTIPEIVIYTAVVEGFTKAHKADDAIRIFRKMQSNGISPNVFSYTVLVQGLCKCGRLQDAFEFCVEMLEAGHYPNTTTFVGLVDSFCKEKGVEEAKDAIKTLTDKGFNLDKKAVREFLDKKAPFSPSVWEAILGKTIPQRPF</sequence>
<gene>
    <name evidence="5" type="ORF">Ahy_B05g079395</name>
</gene>
<feature type="region of interest" description="Disordered" evidence="4">
    <location>
        <begin position="270"/>
        <end position="297"/>
    </location>
</feature>
<evidence type="ECO:0000256" key="4">
    <source>
        <dbReference type="SAM" id="MobiDB-lite"/>
    </source>
</evidence>
<accession>A0A444Z9T3</accession>
<feature type="repeat" description="PPR" evidence="3">
    <location>
        <begin position="347"/>
        <end position="381"/>
    </location>
</feature>
<keyword evidence="6" id="KW-1185">Reference proteome</keyword>
<feature type="compositionally biased region" description="Polar residues" evidence="4">
    <location>
        <begin position="177"/>
        <end position="188"/>
    </location>
</feature>
<dbReference type="NCBIfam" id="TIGR00756">
    <property type="entry name" value="PPR"/>
    <property type="match status" value="3"/>
</dbReference>
<evidence type="ECO:0000313" key="5">
    <source>
        <dbReference type="EMBL" id="RYR10914.1"/>
    </source>
</evidence>
<feature type="repeat" description="PPR" evidence="3">
    <location>
        <begin position="312"/>
        <end position="346"/>
    </location>
</feature>
<feature type="repeat" description="PPR" evidence="3">
    <location>
        <begin position="382"/>
        <end position="416"/>
    </location>
</feature>
<proteinExistence type="inferred from homology"/>
<evidence type="ECO:0000256" key="2">
    <source>
        <dbReference type="ARBA" id="ARBA00022737"/>
    </source>
</evidence>
<feature type="region of interest" description="Disordered" evidence="4">
    <location>
        <begin position="67"/>
        <end position="90"/>
    </location>
</feature>
<evidence type="ECO:0000256" key="1">
    <source>
        <dbReference type="ARBA" id="ARBA00007626"/>
    </source>
</evidence>
<protein>
    <recommendedName>
        <fullName evidence="7">Pentatricopeptide repeat-containing protein</fullName>
    </recommendedName>
</protein>
<dbReference type="Gene3D" id="1.25.40.10">
    <property type="entry name" value="Tetratricopeptide repeat domain"/>
    <property type="match status" value="2"/>
</dbReference>
<comment type="similarity">
    <text evidence="1">Belongs to the PPR family. P subfamily.</text>
</comment>
<dbReference type="PROSITE" id="PS51375">
    <property type="entry name" value="PPR"/>
    <property type="match status" value="3"/>
</dbReference>
<evidence type="ECO:0000256" key="3">
    <source>
        <dbReference type="PROSITE-ProRule" id="PRU00708"/>
    </source>
</evidence>
<dbReference type="AlphaFoldDB" id="A0A444Z9T3"/>
<dbReference type="Proteomes" id="UP000289738">
    <property type="component" value="Chromosome B05"/>
</dbReference>
<comment type="caution">
    <text evidence="5">The sequence shown here is derived from an EMBL/GenBank/DDBJ whole genome shotgun (WGS) entry which is preliminary data.</text>
</comment>
<feature type="region of interest" description="Disordered" evidence="4">
    <location>
        <begin position="157"/>
        <end position="237"/>
    </location>
</feature>
<reference evidence="5 6" key="1">
    <citation type="submission" date="2019-01" db="EMBL/GenBank/DDBJ databases">
        <title>Sequencing of cultivated peanut Arachis hypogaea provides insights into genome evolution and oil improvement.</title>
        <authorList>
            <person name="Chen X."/>
        </authorList>
    </citation>
    <scope>NUCLEOTIDE SEQUENCE [LARGE SCALE GENOMIC DNA]</scope>
    <source>
        <strain evidence="6">cv. Fuhuasheng</strain>
        <tissue evidence="5">Leaves</tissue>
    </source>
</reference>
<organism evidence="5 6">
    <name type="scientific">Arachis hypogaea</name>
    <name type="common">Peanut</name>
    <dbReference type="NCBI Taxonomy" id="3818"/>
    <lineage>
        <taxon>Eukaryota</taxon>
        <taxon>Viridiplantae</taxon>
        <taxon>Streptophyta</taxon>
        <taxon>Embryophyta</taxon>
        <taxon>Tracheophyta</taxon>
        <taxon>Spermatophyta</taxon>
        <taxon>Magnoliopsida</taxon>
        <taxon>eudicotyledons</taxon>
        <taxon>Gunneridae</taxon>
        <taxon>Pentapetalae</taxon>
        <taxon>rosids</taxon>
        <taxon>fabids</taxon>
        <taxon>Fabales</taxon>
        <taxon>Fabaceae</taxon>
        <taxon>Papilionoideae</taxon>
        <taxon>50 kb inversion clade</taxon>
        <taxon>dalbergioids sensu lato</taxon>
        <taxon>Dalbergieae</taxon>
        <taxon>Pterocarpus clade</taxon>
        <taxon>Arachis</taxon>
    </lineage>
</organism>
<evidence type="ECO:0008006" key="7">
    <source>
        <dbReference type="Google" id="ProtNLM"/>
    </source>
</evidence>
<evidence type="ECO:0000313" key="6">
    <source>
        <dbReference type="Proteomes" id="UP000289738"/>
    </source>
</evidence>
<dbReference type="PANTHER" id="PTHR47941">
    <property type="entry name" value="PENTATRICOPEPTIDE REPEAT-CONTAINING PROTEIN 3, MITOCHONDRIAL"/>
    <property type="match status" value="1"/>
</dbReference>